<accession>A0A0C3S2S5</accession>
<name>A0A0C3S2S5_PHLG1</name>
<dbReference type="EMBL" id="KN840591">
    <property type="protein sequence ID" value="KIP03992.1"/>
    <property type="molecule type" value="Genomic_DNA"/>
</dbReference>
<gene>
    <name evidence="1" type="ORF">PHLGIDRAFT_214018</name>
</gene>
<sequence length="289" mass="31705">MAEGRQHAPHPLVTNPTLWAVDIPAHLKWLQLLELLKACGEVRSGGRGMTPDGRSRWAITFSDIYHAEMALATLNGLPVPNLDPPWNLVLSHSSSLESALPKEPLCAQFAKSPANTHPLSDASAQDVFRWFRPAGPLVTARADVDVGYPKRTCVIQYWDETHASSAFKCPQGLHPALTSMPMFNLRTFAQCSVFVTNLGPNFRLPDVDTVFGLCGTIIHTQVMKPGTTNCQCSVSFSKQEEGVTLSSPCINVILFADRSSSICSDNQAEWHDTTAAQNPRPQFRTRAPN</sequence>
<dbReference type="HOGENOM" id="CLU_083953_0_0_1"/>
<dbReference type="AlphaFoldDB" id="A0A0C3S2S5"/>
<proteinExistence type="predicted"/>
<dbReference type="Proteomes" id="UP000053257">
    <property type="component" value="Unassembled WGS sequence"/>
</dbReference>
<evidence type="ECO:0000313" key="2">
    <source>
        <dbReference type="Proteomes" id="UP000053257"/>
    </source>
</evidence>
<reference evidence="1 2" key="1">
    <citation type="journal article" date="2014" name="PLoS Genet.">
        <title>Analysis of the Phlebiopsis gigantea genome, transcriptome and secretome provides insight into its pioneer colonization strategies of wood.</title>
        <authorList>
            <person name="Hori C."/>
            <person name="Ishida T."/>
            <person name="Igarashi K."/>
            <person name="Samejima M."/>
            <person name="Suzuki H."/>
            <person name="Master E."/>
            <person name="Ferreira P."/>
            <person name="Ruiz-Duenas F.J."/>
            <person name="Held B."/>
            <person name="Canessa P."/>
            <person name="Larrondo L.F."/>
            <person name="Schmoll M."/>
            <person name="Druzhinina I.S."/>
            <person name="Kubicek C.P."/>
            <person name="Gaskell J.A."/>
            <person name="Kersten P."/>
            <person name="St John F."/>
            <person name="Glasner J."/>
            <person name="Sabat G."/>
            <person name="Splinter BonDurant S."/>
            <person name="Syed K."/>
            <person name="Yadav J."/>
            <person name="Mgbeahuruike A.C."/>
            <person name="Kovalchuk A."/>
            <person name="Asiegbu F.O."/>
            <person name="Lackner G."/>
            <person name="Hoffmeister D."/>
            <person name="Rencoret J."/>
            <person name="Gutierrez A."/>
            <person name="Sun H."/>
            <person name="Lindquist E."/>
            <person name="Barry K."/>
            <person name="Riley R."/>
            <person name="Grigoriev I.V."/>
            <person name="Henrissat B."/>
            <person name="Kues U."/>
            <person name="Berka R.M."/>
            <person name="Martinez A.T."/>
            <person name="Covert S.F."/>
            <person name="Blanchette R.A."/>
            <person name="Cullen D."/>
        </authorList>
    </citation>
    <scope>NUCLEOTIDE SEQUENCE [LARGE SCALE GENOMIC DNA]</scope>
    <source>
        <strain evidence="1 2">11061_1 CR5-6</strain>
    </source>
</reference>
<dbReference type="OrthoDB" id="2799745at2759"/>
<protein>
    <recommendedName>
        <fullName evidence="3">RRM domain-containing protein</fullName>
    </recommendedName>
</protein>
<dbReference type="SUPFAM" id="SSF54928">
    <property type="entry name" value="RNA-binding domain, RBD"/>
    <property type="match status" value="2"/>
</dbReference>
<dbReference type="GO" id="GO:0003676">
    <property type="term" value="F:nucleic acid binding"/>
    <property type="evidence" value="ECO:0007669"/>
    <property type="project" value="InterPro"/>
</dbReference>
<dbReference type="InterPro" id="IPR035979">
    <property type="entry name" value="RBD_domain_sf"/>
</dbReference>
<evidence type="ECO:0000313" key="1">
    <source>
        <dbReference type="EMBL" id="KIP03992.1"/>
    </source>
</evidence>
<keyword evidence="2" id="KW-1185">Reference proteome</keyword>
<organism evidence="1 2">
    <name type="scientific">Phlebiopsis gigantea (strain 11061_1 CR5-6)</name>
    <name type="common">White-rot fungus</name>
    <name type="synonym">Peniophora gigantea</name>
    <dbReference type="NCBI Taxonomy" id="745531"/>
    <lineage>
        <taxon>Eukaryota</taxon>
        <taxon>Fungi</taxon>
        <taxon>Dikarya</taxon>
        <taxon>Basidiomycota</taxon>
        <taxon>Agaricomycotina</taxon>
        <taxon>Agaricomycetes</taxon>
        <taxon>Polyporales</taxon>
        <taxon>Phanerochaetaceae</taxon>
        <taxon>Phlebiopsis</taxon>
    </lineage>
</organism>
<evidence type="ECO:0008006" key="3">
    <source>
        <dbReference type="Google" id="ProtNLM"/>
    </source>
</evidence>